<proteinExistence type="predicted"/>
<protein>
    <submittedName>
        <fullName evidence="1">Uncharacterized protein</fullName>
    </submittedName>
</protein>
<evidence type="ECO:0000313" key="2">
    <source>
        <dbReference type="Proteomes" id="UP001516400"/>
    </source>
</evidence>
<accession>A0ABD2NT42</accession>
<dbReference type="AlphaFoldDB" id="A0ABD2NT42"/>
<dbReference type="EMBL" id="JABFTP020000144">
    <property type="protein sequence ID" value="KAL3281878.1"/>
    <property type="molecule type" value="Genomic_DNA"/>
</dbReference>
<sequence length="116" mass="12956">MVKCQKLAQMRSKKGYWLPVDVIQSGCRSSIRPNTIINEGPESNEETNDIKNHLKNNLLKYRDLNSSSRPKIPRMTQSKEMLKSVNLINSLIQGQVADVLSIGDLVDLVYAGAVTV</sequence>
<name>A0ABD2NT42_9CUCU</name>
<evidence type="ECO:0000313" key="1">
    <source>
        <dbReference type="EMBL" id="KAL3281878.1"/>
    </source>
</evidence>
<dbReference type="Proteomes" id="UP001516400">
    <property type="component" value="Unassembled WGS sequence"/>
</dbReference>
<gene>
    <name evidence="1" type="ORF">HHI36_005083</name>
</gene>
<reference evidence="1 2" key="1">
    <citation type="journal article" date="2021" name="BMC Biol.">
        <title>Horizontally acquired antibacterial genes associated with adaptive radiation of ladybird beetles.</title>
        <authorList>
            <person name="Li H.S."/>
            <person name="Tang X.F."/>
            <person name="Huang Y.H."/>
            <person name="Xu Z.Y."/>
            <person name="Chen M.L."/>
            <person name="Du X.Y."/>
            <person name="Qiu B.Y."/>
            <person name="Chen P.T."/>
            <person name="Zhang W."/>
            <person name="Slipinski A."/>
            <person name="Escalona H.E."/>
            <person name="Waterhouse R.M."/>
            <person name="Zwick A."/>
            <person name="Pang H."/>
        </authorList>
    </citation>
    <scope>NUCLEOTIDE SEQUENCE [LARGE SCALE GENOMIC DNA]</scope>
    <source>
        <strain evidence="1">SYSU2018</strain>
    </source>
</reference>
<comment type="caution">
    <text evidence="1">The sequence shown here is derived from an EMBL/GenBank/DDBJ whole genome shotgun (WGS) entry which is preliminary data.</text>
</comment>
<keyword evidence="2" id="KW-1185">Reference proteome</keyword>
<organism evidence="1 2">
    <name type="scientific">Cryptolaemus montrouzieri</name>
    <dbReference type="NCBI Taxonomy" id="559131"/>
    <lineage>
        <taxon>Eukaryota</taxon>
        <taxon>Metazoa</taxon>
        <taxon>Ecdysozoa</taxon>
        <taxon>Arthropoda</taxon>
        <taxon>Hexapoda</taxon>
        <taxon>Insecta</taxon>
        <taxon>Pterygota</taxon>
        <taxon>Neoptera</taxon>
        <taxon>Endopterygota</taxon>
        <taxon>Coleoptera</taxon>
        <taxon>Polyphaga</taxon>
        <taxon>Cucujiformia</taxon>
        <taxon>Coccinelloidea</taxon>
        <taxon>Coccinellidae</taxon>
        <taxon>Scymninae</taxon>
        <taxon>Scymnini</taxon>
        <taxon>Cryptolaemus</taxon>
    </lineage>
</organism>